<keyword evidence="1" id="KW-0472">Membrane</keyword>
<dbReference type="OMA" id="QITLVHI"/>
<reference evidence="2" key="2">
    <citation type="submission" date="2025-08" db="UniProtKB">
        <authorList>
            <consortium name="Ensembl"/>
        </authorList>
    </citation>
    <scope>IDENTIFICATION</scope>
</reference>
<evidence type="ECO:0000313" key="3">
    <source>
        <dbReference type="Proteomes" id="UP000472265"/>
    </source>
</evidence>
<dbReference type="Gene3D" id="1.20.1250.10">
    <property type="match status" value="1"/>
</dbReference>
<reference evidence="2" key="1">
    <citation type="submission" date="2021-04" db="EMBL/GenBank/DDBJ databases">
        <authorList>
            <consortium name="Wellcome Sanger Institute Data Sharing"/>
        </authorList>
    </citation>
    <scope>NUCLEOTIDE SEQUENCE [LARGE SCALE GENOMIC DNA]</scope>
</reference>
<protein>
    <submittedName>
        <fullName evidence="2">Leptin-B-like</fullName>
    </submittedName>
</protein>
<dbReference type="InParanoid" id="A0A671Z3X2"/>
<dbReference type="Proteomes" id="UP000472265">
    <property type="component" value="Chromosome 14"/>
</dbReference>
<reference evidence="2" key="3">
    <citation type="submission" date="2025-09" db="UniProtKB">
        <authorList>
            <consortium name="Ensembl"/>
        </authorList>
    </citation>
    <scope>IDENTIFICATION</scope>
</reference>
<accession>A0A671Z3X2</accession>
<dbReference type="RefSeq" id="XP_030296402.1">
    <property type="nucleotide sequence ID" value="XM_030440542.1"/>
</dbReference>
<organism evidence="2 3">
    <name type="scientific">Sparus aurata</name>
    <name type="common">Gilthead sea bream</name>
    <dbReference type="NCBI Taxonomy" id="8175"/>
    <lineage>
        <taxon>Eukaryota</taxon>
        <taxon>Metazoa</taxon>
        <taxon>Chordata</taxon>
        <taxon>Craniata</taxon>
        <taxon>Vertebrata</taxon>
        <taxon>Euteleostomi</taxon>
        <taxon>Actinopterygii</taxon>
        <taxon>Neopterygii</taxon>
        <taxon>Teleostei</taxon>
        <taxon>Neoteleostei</taxon>
        <taxon>Acanthomorphata</taxon>
        <taxon>Eupercaria</taxon>
        <taxon>Spariformes</taxon>
        <taxon>Sparidae</taxon>
        <taxon>Sparus</taxon>
    </lineage>
</organism>
<evidence type="ECO:0000256" key="1">
    <source>
        <dbReference type="SAM" id="Phobius"/>
    </source>
</evidence>
<dbReference type="InterPro" id="IPR009079">
    <property type="entry name" value="4_helix_cytokine-like_core"/>
</dbReference>
<keyword evidence="1" id="KW-1133">Transmembrane helix</keyword>
<dbReference type="GeneTree" id="ENSGT01030000234865"/>
<dbReference type="AlphaFoldDB" id="A0A671Z3X2"/>
<keyword evidence="1" id="KW-0812">Transmembrane</keyword>
<dbReference type="CTD" id="564348"/>
<gene>
    <name evidence="2" type="primary">LOC115595744</name>
</gene>
<evidence type="ECO:0000313" key="2">
    <source>
        <dbReference type="Ensembl" id="ENSSAUP00010069708.1"/>
    </source>
</evidence>
<dbReference type="SUPFAM" id="SSF47266">
    <property type="entry name" value="4-helical cytokines"/>
    <property type="match status" value="1"/>
</dbReference>
<name>A0A671Z3X2_SPAAU</name>
<dbReference type="Ensembl" id="ENSSAUT00010072971.1">
    <property type="protein sequence ID" value="ENSSAUP00010069708.1"/>
    <property type="gene ID" value="ENSSAUG00010027598.1"/>
</dbReference>
<dbReference type="OrthoDB" id="9872512at2759"/>
<sequence>MVFICKKKQTEKLCRLLRCDSCNSFCIIWFSRMQILSVILFVSLVVAHSCSSLPKRDDSIRNTIRSITNIAQTTLVHIRILRAKLPVAPQIEFSAPSINGLTNISYDLALLDQELKSPESLNQIQADVSSLEGLVRSLAVTMNCPVNDRPTGEVSNSLFPDTHLYLTLAKVQGYLDKFLLNKDKLKVC</sequence>
<dbReference type="GeneID" id="115595744"/>
<feature type="transmembrane region" description="Helical" evidence="1">
    <location>
        <begin position="21"/>
        <end position="46"/>
    </location>
</feature>
<proteinExistence type="predicted"/>
<keyword evidence="3" id="KW-1185">Reference proteome</keyword>